<dbReference type="GO" id="GO:0016020">
    <property type="term" value="C:membrane"/>
    <property type="evidence" value="ECO:0007669"/>
    <property type="project" value="UniProtKB-SubCell"/>
</dbReference>
<feature type="transmembrane region" description="Helical" evidence="6">
    <location>
        <begin position="388"/>
        <end position="407"/>
    </location>
</feature>
<gene>
    <name evidence="9" type="ORF">FB554_0267</name>
</gene>
<evidence type="ECO:0000256" key="5">
    <source>
        <dbReference type="RuleBase" id="RU000320"/>
    </source>
</evidence>
<evidence type="ECO:0000313" key="9">
    <source>
        <dbReference type="EMBL" id="TQL32152.1"/>
    </source>
</evidence>
<dbReference type="InterPro" id="IPR003945">
    <property type="entry name" value="NU5C-like"/>
</dbReference>
<dbReference type="GO" id="GO:0042773">
    <property type="term" value="P:ATP synthesis coupled electron transport"/>
    <property type="evidence" value="ECO:0007669"/>
    <property type="project" value="InterPro"/>
</dbReference>
<evidence type="ECO:0000256" key="1">
    <source>
        <dbReference type="ARBA" id="ARBA00004127"/>
    </source>
</evidence>
<evidence type="ECO:0000313" key="10">
    <source>
        <dbReference type="Proteomes" id="UP000318336"/>
    </source>
</evidence>
<proteinExistence type="predicted"/>
<keyword evidence="4 6" id="KW-0472">Membrane</keyword>
<feature type="transmembrane region" description="Helical" evidence="6">
    <location>
        <begin position="122"/>
        <end position="141"/>
    </location>
</feature>
<keyword evidence="3 6" id="KW-1133">Transmembrane helix</keyword>
<dbReference type="PANTHER" id="PTHR42829:SF2">
    <property type="entry name" value="NADH-UBIQUINONE OXIDOREDUCTASE CHAIN 5"/>
    <property type="match status" value="1"/>
</dbReference>
<dbReference type="PRINTS" id="PR01434">
    <property type="entry name" value="NADHDHGNASE5"/>
</dbReference>
<feature type="transmembrane region" description="Helical" evidence="6">
    <location>
        <begin position="12"/>
        <end position="30"/>
    </location>
</feature>
<dbReference type="Pfam" id="PF00361">
    <property type="entry name" value="Proton_antipo_M"/>
    <property type="match status" value="1"/>
</dbReference>
<feature type="domain" description="NADH:quinone oxidoreductase/Mrp antiporter transmembrane" evidence="7">
    <location>
        <begin position="140"/>
        <end position="418"/>
    </location>
</feature>
<evidence type="ECO:0000259" key="8">
    <source>
        <dbReference type="Pfam" id="PF00662"/>
    </source>
</evidence>
<dbReference type="GO" id="GO:0015990">
    <property type="term" value="P:electron transport coupled proton transport"/>
    <property type="evidence" value="ECO:0007669"/>
    <property type="project" value="TreeGrafter"/>
</dbReference>
<feature type="transmembrane region" description="Helical" evidence="6">
    <location>
        <begin position="427"/>
        <end position="452"/>
    </location>
</feature>
<organism evidence="9 10">
    <name type="scientific">Barrientosiimonas humi</name>
    <dbReference type="NCBI Taxonomy" id="999931"/>
    <lineage>
        <taxon>Bacteria</taxon>
        <taxon>Bacillati</taxon>
        <taxon>Actinomycetota</taxon>
        <taxon>Actinomycetes</taxon>
        <taxon>Micrococcales</taxon>
        <taxon>Dermacoccaceae</taxon>
        <taxon>Barrientosiimonas</taxon>
    </lineage>
</organism>
<dbReference type="Proteomes" id="UP000318336">
    <property type="component" value="Unassembled WGS sequence"/>
</dbReference>
<dbReference type="RefSeq" id="WP_142004289.1">
    <property type="nucleotide sequence ID" value="NZ_CAJTBP010000001.1"/>
</dbReference>
<feature type="transmembrane region" description="Helical" evidence="6">
    <location>
        <begin position="648"/>
        <end position="666"/>
    </location>
</feature>
<evidence type="ECO:0000259" key="7">
    <source>
        <dbReference type="Pfam" id="PF00361"/>
    </source>
</evidence>
<dbReference type="GO" id="GO:0003954">
    <property type="term" value="F:NADH dehydrogenase activity"/>
    <property type="evidence" value="ECO:0007669"/>
    <property type="project" value="TreeGrafter"/>
</dbReference>
<dbReference type="InterPro" id="IPR001516">
    <property type="entry name" value="Proton_antipo_N"/>
</dbReference>
<dbReference type="GO" id="GO:0008137">
    <property type="term" value="F:NADH dehydrogenase (ubiquinone) activity"/>
    <property type="evidence" value="ECO:0007669"/>
    <property type="project" value="InterPro"/>
</dbReference>
<feature type="domain" description="NADH-Ubiquinone oxidoreductase (complex I) chain 5 N-terminal" evidence="8">
    <location>
        <begin position="80"/>
        <end position="123"/>
    </location>
</feature>
<feature type="transmembrane region" description="Helical" evidence="6">
    <location>
        <begin position="147"/>
        <end position="166"/>
    </location>
</feature>
<feature type="transmembrane region" description="Helical" evidence="6">
    <location>
        <begin position="37"/>
        <end position="57"/>
    </location>
</feature>
<feature type="transmembrane region" description="Helical" evidence="6">
    <location>
        <begin position="217"/>
        <end position="236"/>
    </location>
</feature>
<feature type="transmembrane region" description="Helical" evidence="6">
    <location>
        <begin position="543"/>
        <end position="563"/>
    </location>
</feature>
<dbReference type="OrthoDB" id="9811798at2"/>
<feature type="transmembrane region" description="Helical" evidence="6">
    <location>
        <begin position="290"/>
        <end position="308"/>
    </location>
</feature>
<reference evidence="9 10" key="1">
    <citation type="submission" date="2019-06" db="EMBL/GenBank/DDBJ databases">
        <title>Sequencing the genomes of 1000 actinobacteria strains.</title>
        <authorList>
            <person name="Klenk H.-P."/>
        </authorList>
    </citation>
    <scope>NUCLEOTIDE SEQUENCE [LARGE SCALE GENOMIC DNA]</scope>
    <source>
        <strain evidence="9 10">DSM 24617</strain>
    </source>
</reference>
<dbReference type="GO" id="GO:0012505">
    <property type="term" value="C:endomembrane system"/>
    <property type="evidence" value="ECO:0007669"/>
    <property type="project" value="UniProtKB-SubCell"/>
</dbReference>
<feature type="transmembrane region" description="Helical" evidence="6">
    <location>
        <begin position="257"/>
        <end position="278"/>
    </location>
</feature>
<dbReference type="InterPro" id="IPR001750">
    <property type="entry name" value="ND/Mrp_TM"/>
</dbReference>
<evidence type="ECO:0000256" key="3">
    <source>
        <dbReference type="ARBA" id="ARBA00022989"/>
    </source>
</evidence>
<accession>A0A542X8J1</accession>
<evidence type="ECO:0000256" key="2">
    <source>
        <dbReference type="ARBA" id="ARBA00022692"/>
    </source>
</evidence>
<feature type="transmembrane region" description="Helical" evidence="6">
    <location>
        <begin position="187"/>
        <end position="211"/>
    </location>
</feature>
<dbReference type="EMBL" id="VFOK01000001">
    <property type="protein sequence ID" value="TQL32152.1"/>
    <property type="molecule type" value="Genomic_DNA"/>
</dbReference>
<evidence type="ECO:0000256" key="6">
    <source>
        <dbReference type="SAM" id="Phobius"/>
    </source>
</evidence>
<feature type="transmembrane region" description="Helical" evidence="6">
    <location>
        <begin position="91"/>
        <end position="110"/>
    </location>
</feature>
<keyword evidence="2 5" id="KW-0812">Transmembrane</keyword>
<feature type="transmembrane region" description="Helical" evidence="6">
    <location>
        <begin position="315"/>
        <end position="335"/>
    </location>
</feature>
<protein>
    <submittedName>
        <fullName evidence="9">NADH-quinone oxidoreductase subunit L</fullName>
    </submittedName>
</protein>
<dbReference type="Pfam" id="PF00662">
    <property type="entry name" value="Proton_antipo_N"/>
    <property type="match status" value="1"/>
</dbReference>
<comment type="caution">
    <text evidence="9">The sequence shown here is derived from an EMBL/GenBank/DDBJ whole genome shotgun (WGS) entry which is preliminary data.</text>
</comment>
<comment type="subcellular location">
    <subcellularLocation>
        <location evidence="1">Endomembrane system</location>
        <topology evidence="1">Multi-pass membrane protein</topology>
    </subcellularLocation>
    <subcellularLocation>
        <location evidence="5">Membrane</location>
        <topology evidence="5">Multi-pass membrane protein</topology>
    </subcellularLocation>
</comment>
<feature type="transmembrane region" description="Helical" evidence="6">
    <location>
        <begin position="516"/>
        <end position="537"/>
    </location>
</feature>
<sequence length="667" mass="69533">MNLAVAGPLQPSHLAVLAPAVGGLLTLPLVRRSGRATAVIALLAALVGMAAAGVLLAQQVTGVAVTGPQTIGSLPVGPALDVPLRLQVNRWNVLVAAAVAVVSFAVQAFARWYLWTDPRYRQFAATVGIFTAGMQLVVLSGDLLLTLVGWELMGWCSYLLIGHDSAREKARRAAYKSFLVTRLADAPLVLGFALLATSAGTTSIPAVVAWFTEPPLAGAQTVLTVAMLGVVCGVLGKSAQLPFQDWLPDAMEGPTPASALIHAATMVAAGTVVLAHLLPLLHAAPVARNVLLVLAGATAVLAAALAFFQDDLKRLLAWSTVSQVGLMLVALTVVPSTAGPDLAIMHLVSHAAFKALLFLMIGWLTVLVGGTVVQRMSGGIRRYPQTRTLLAIGLLALAGVPPTVGFVSKDLILDEAAKHAADGARSAALGFAVVALTTVLTAAYAMRAWLVVQHRTVFERRSLDTSVEDSRVVADVGIVELLRDAPQVDEFGHEAEPVVESDPFEDEPEPTALGRLGLVALGAASLLGGALVITPLLEIEWQQPNWLLVAAALLLMLAAALLVRVMSLRTRYGDAAEHTPQRWRSAASRGLGVDGLYVALVARPVLALARLVAAGERQLDTGVSGLASGARRLGDSGESLHRRTPSSGLVAILAGALLVALLGVALW</sequence>
<evidence type="ECO:0000256" key="4">
    <source>
        <dbReference type="ARBA" id="ARBA00023136"/>
    </source>
</evidence>
<name>A0A542X8J1_9MICO</name>
<dbReference type="PANTHER" id="PTHR42829">
    <property type="entry name" value="NADH-UBIQUINONE OXIDOREDUCTASE CHAIN 5"/>
    <property type="match status" value="1"/>
</dbReference>
<feature type="transmembrane region" description="Helical" evidence="6">
    <location>
        <begin position="355"/>
        <end position="376"/>
    </location>
</feature>
<dbReference type="AlphaFoldDB" id="A0A542X8J1"/>
<keyword evidence="10" id="KW-1185">Reference proteome</keyword>